<dbReference type="Proteomes" id="UP000228809">
    <property type="component" value="Unassembled WGS sequence"/>
</dbReference>
<dbReference type="EMBL" id="PFBJ01000006">
    <property type="protein sequence ID" value="PIT91242.1"/>
    <property type="molecule type" value="Genomic_DNA"/>
</dbReference>
<evidence type="ECO:0000256" key="4">
    <source>
        <dbReference type="ARBA" id="ARBA00022825"/>
    </source>
</evidence>
<comment type="caution">
    <text evidence="6">The sequence shown here is derived from an EMBL/GenBank/DDBJ whole genome shotgun (WGS) entry which is preliminary data.</text>
</comment>
<keyword evidence="4" id="KW-0720">Serine protease</keyword>
<dbReference type="AlphaFoldDB" id="A0A2M6WEM9"/>
<dbReference type="InterPro" id="IPR002142">
    <property type="entry name" value="Peptidase_S49"/>
</dbReference>
<dbReference type="CDD" id="cd07023">
    <property type="entry name" value="S49_Sppa_N_C"/>
    <property type="match status" value="1"/>
</dbReference>
<evidence type="ECO:0000259" key="5">
    <source>
        <dbReference type="Pfam" id="PF01343"/>
    </source>
</evidence>
<dbReference type="GO" id="GO:0008236">
    <property type="term" value="F:serine-type peptidase activity"/>
    <property type="evidence" value="ECO:0007669"/>
    <property type="project" value="UniProtKB-KW"/>
</dbReference>
<evidence type="ECO:0000256" key="2">
    <source>
        <dbReference type="ARBA" id="ARBA00022670"/>
    </source>
</evidence>
<comment type="similarity">
    <text evidence="1">Belongs to the peptidase S49 family.</text>
</comment>
<dbReference type="InterPro" id="IPR047272">
    <property type="entry name" value="S49_SppA_C"/>
</dbReference>
<dbReference type="PANTHER" id="PTHR42987">
    <property type="entry name" value="PEPTIDASE S49"/>
    <property type="match status" value="1"/>
</dbReference>
<accession>A0A2M6WEM9</accession>
<evidence type="ECO:0000313" key="7">
    <source>
        <dbReference type="Proteomes" id="UP000228809"/>
    </source>
</evidence>
<organism evidence="6 7">
    <name type="scientific">Candidatus Kaiserbacteria bacterium CG10_big_fil_rev_8_21_14_0_10_49_17</name>
    <dbReference type="NCBI Taxonomy" id="1974609"/>
    <lineage>
        <taxon>Bacteria</taxon>
        <taxon>Candidatus Kaiseribacteriota</taxon>
    </lineage>
</organism>
<evidence type="ECO:0000256" key="3">
    <source>
        <dbReference type="ARBA" id="ARBA00022801"/>
    </source>
</evidence>
<dbReference type="Pfam" id="PF01343">
    <property type="entry name" value="Peptidase_S49"/>
    <property type="match status" value="1"/>
</dbReference>
<dbReference type="PANTHER" id="PTHR42987:SF4">
    <property type="entry name" value="PROTEASE SOHB-RELATED"/>
    <property type="match status" value="1"/>
</dbReference>
<dbReference type="GO" id="GO:0006508">
    <property type="term" value="P:proteolysis"/>
    <property type="evidence" value="ECO:0007669"/>
    <property type="project" value="UniProtKB-KW"/>
</dbReference>
<reference evidence="7" key="1">
    <citation type="submission" date="2017-09" db="EMBL/GenBank/DDBJ databases">
        <title>Depth-based differentiation of microbial function through sediment-hosted aquifers and enrichment of novel symbionts in the deep terrestrial subsurface.</title>
        <authorList>
            <person name="Probst A.J."/>
            <person name="Ladd B."/>
            <person name="Jarett J.K."/>
            <person name="Geller-Mcgrath D.E."/>
            <person name="Sieber C.M.K."/>
            <person name="Emerson J.B."/>
            <person name="Anantharaman K."/>
            <person name="Thomas B.C."/>
            <person name="Malmstrom R."/>
            <person name="Stieglmeier M."/>
            <person name="Klingl A."/>
            <person name="Woyke T."/>
            <person name="Ryan C.M."/>
            <person name="Banfield J.F."/>
        </authorList>
    </citation>
    <scope>NUCLEOTIDE SEQUENCE [LARGE SCALE GENOMIC DNA]</scope>
</reference>
<name>A0A2M6WEM9_9BACT</name>
<dbReference type="Gene3D" id="3.90.226.10">
    <property type="entry name" value="2-enoyl-CoA Hydratase, Chain A, domain 1"/>
    <property type="match status" value="2"/>
</dbReference>
<dbReference type="SUPFAM" id="SSF52096">
    <property type="entry name" value="ClpP/crotonase"/>
    <property type="match status" value="1"/>
</dbReference>
<sequence length="274" mass="29781">MHTGLKAFLIALVVIAAGITIYNEVQYYFGGSAESGYAENPFADSECTVAGINIHGDIYTYYDVESMSVDDVISSEYVQYLLEVAEYTPHIEAILLEIDSYGGMPVAAHEIVSAINHTVSVPVIAQIRGAGLSAAYWVASAADVVFASELSDVGAIGVTQSYTDQSTANRQSGITFNSLSTGKFKDILNPEKPLTYEERRILERDLAITHDVFVRSVAENRGMSVGEVQALSDGSSMLGSLAKEKGLIDEIGDYYDVLSYIKENYGFDPIVCYR</sequence>
<evidence type="ECO:0000256" key="1">
    <source>
        <dbReference type="ARBA" id="ARBA00008683"/>
    </source>
</evidence>
<protein>
    <recommendedName>
        <fullName evidence="5">Peptidase S49 domain-containing protein</fullName>
    </recommendedName>
</protein>
<evidence type="ECO:0000313" key="6">
    <source>
        <dbReference type="EMBL" id="PIT91242.1"/>
    </source>
</evidence>
<gene>
    <name evidence="6" type="ORF">COU17_01280</name>
</gene>
<proteinExistence type="inferred from homology"/>
<feature type="domain" description="Peptidase S49" evidence="5">
    <location>
        <begin position="121"/>
        <end position="264"/>
    </location>
</feature>
<dbReference type="InterPro" id="IPR029045">
    <property type="entry name" value="ClpP/crotonase-like_dom_sf"/>
</dbReference>
<keyword evidence="2" id="KW-0645">Protease</keyword>
<keyword evidence="3" id="KW-0378">Hydrolase</keyword>